<dbReference type="STRING" id="28110.KU46_927"/>
<dbReference type="KEGG" id="fpz:LA55_398"/>
<feature type="transmembrane region" description="Helical" evidence="1">
    <location>
        <begin position="122"/>
        <end position="140"/>
    </location>
</feature>
<keyword evidence="1" id="KW-0812">Transmembrane</keyword>
<keyword evidence="1" id="KW-1133">Transmembrane helix</keyword>
<dbReference type="AlphaFoldDB" id="A0A0B6CW41"/>
<feature type="transmembrane region" description="Helical" evidence="1">
    <location>
        <begin position="44"/>
        <end position="64"/>
    </location>
</feature>
<sequence>MEQLSTNTQELSELVLNISLIIYLIQFVPQIIYSTKNRKSLNNISMLTQFSLLIFTLCCIVQIVSLNLDWRLLVIAMGCLIGITIQQLQISFNNKRMPEVINLVFVMLITIAILAIRYKPNVMYMFTTILGILACFIYWLPQTYKNHKQKLFTGYCSLFIILAWLGFLCLLINSFLLYTPLNIKIGLVVITITIPLLIIQKLLYRNSKKIV</sequence>
<keyword evidence="1" id="KW-0472">Membrane</keyword>
<protein>
    <submittedName>
        <fullName evidence="2">PQ loop repeat family protein</fullName>
    </submittedName>
</protein>
<feature type="transmembrane region" description="Helical" evidence="1">
    <location>
        <begin position="183"/>
        <end position="204"/>
    </location>
</feature>
<name>A0A0B6CW41_9GAMM</name>
<feature type="transmembrane region" description="Helical" evidence="1">
    <location>
        <begin position="152"/>
        <end position="177"/>
    </location>
</feature>
<feature type="transmembrane region" description="Helical" evidence="1">
    <location>
        <begin position="100"/>
        <end position="116"/>
    </location>
</feature>
<gene>
    <name evidence="2" type="ORF">LA55_398</name>
</gene>
<feature type="transmembrane region" description="Helical" evidence="1">
    <location>
        <begin position="70"/>
        <end position="88"/>
    </location>
</feature>
<evidence type="ECO:0000256" key="1">
    <source>
        <dbReference type="SAM" id="Phobius"/>
    </source>
</evidence>
<organism evidence="2 3">
    <name type="scientific">Francisella philomiragia</name>
    <dbReference type="NCBI Taxonomy" id="28110"/>
    <lineage>
        <taxon>Bacteria</taxon>
        <taxon>Pseudomonadati</taxon>
        <taxon>Pseudomonadota</taxon>
        <taxon>Gammaproteobacteria</taxon>
        <taxon>Thiotrichales</taxon>
        <taxon>Francisellaceae</taxon>
        <taxon>Francisella</taxon>
    </lineage>
</organism>
<feature type="transmembrane region" description="Helical" evidence="1">
    <location>
        <begin position="14"/>
        <end position="32"/>
    </location>
</feature>
<dbReference type="OrthoDB" id="5605327at2"/>
<reference evidence="2 3" key="1">
    <citation type="journal article" date="2015" name="Genome Announc.">
        <title>Genome sequencing of 18 francisella strains to aid in assay development and testing.</title>
        <authorList>
            <person name="Johnson S.L."/>
            <person name="Daligault H.E."/>
            <person name="Davenport K.W."/>
            <person name="Coyne S.R."/>
            <person name="Frey K.G."/>
            <person name="Koroleva G.I."/>
            <person name="Broomall S.M."/>
            <person name="Bishop-Lilly K.A."/>
            <person name="Bruce D.C."/>
            <person name="Chertkov O."/>
            <person name="Freitas T."/>
            <person name="Jaissle J."/>
            <person name="Ladner J.T."/>
            <person name="Rosenzweig C.N."/>
            <person name="Gibbons H.S."/>
            <person name="Palacios G.F."/>
            <person name="Redden C.L."/>
            <person name="Xu Y."/>
            <person name="Minogue T.D."/>
            <person name="Chain P.S."/>
        </authorList>
    </citation>
    <scope>NUCLEOTIDE SEQUENCE [LARGE SCALE GENOMIC DNA]</scope>
    <source>
        <strain evidence="2 3">GA01-2794</strain>
    </source>
</reference>
<accession>A0A0B6CW41</accession>
<evidence type="ECO:0000313" key="2">
    <source>
        <dbReference type="EMBL" id="AJI53045.1"/>
    </source>
</evidence>
<evidence type="ECO:0000313" key="3">
    <source>
        <dbReference type="Proteomes" id="UP000031830"/>
    </source>
</evidence>
<dbReference type="EMBL" id="CP009440">
    <property type="protein sequence ID" value="AJI53045.1"/>
    <property type="molecule type" value="Genomic_DNA"/>
</dbReference>
<dbReference type="Proteomes" id="UP000031830">
    <property type="component" value="Chromosome"/>
</dbReference>
<proteinExistence type="predicted"/>